<dbReference type="Gene3D" id="3.30.460.20">
    <property type="entry name" value="CorA soluble domain-like"/>
    <property type="match status" value="1"/>
</dbReference>
<evidence type="ECO:0000256" key="8">
    <source>
        <dbReference type="SAM" id="Phobius"/>
    </source>
</evidence>
<protein>
    <submittedName>
        <fullName evidence="9">CorA family divalent cation transporter</fullName>
    </submittedName>
</protein>
<comment type="caution">
    <text evidence="9">The sequence shown here is derived from an EMBL/GenBank/DDBJ whole genome shotgun (WGS) entry which is preliminary data.</text>
</comment>
<keyword evidence="7 8" id="KW-0472">Membrane</keyword>
<keyword evidence="10" id="KW-1185">Reference proteome</keyword>
<dbReference type="InterPro" id="IPR045861">
    <property type="entry name" value="CorA_cytoplasmic_dom"/>
</dbReference>
<dbReference type="Proteomes" id="UP001355056">
    <property type="component" value="Unassembled WGS sequence"/>
</dbReference>
<dbReference type="EMBL" id="JAXGFP010000002">
    <property type="protein sequence ID" value="MEG3183421.1"/>
    <property type="molecule type" value="Genomic_DNA"/>
</dbReference>
<name>A0ABU7YWY0_9GAMM</name>
<dbReference type="SUPFAM" id="SSF143865">
    <property type="entry name" value="CorA soluble domain-like"/>
    <property type="match status" value="1"/>
</dbReference>
<dbReference type="InterPro" id="IPR002523">
    <property type="entry name" value="MgTranspt_CorA/ZnTranspt_ZntB"/>
</dbReference>
<feature type="transmembrane region" description="Helical" evidence="8">
    <location>
        <begin position="315"/>
        <end position="335"/>
    </location>
</feature>
<evidence type="ECO:0000256" key="2">
    <source>
        <dbReference type="ARBA" id="ARBA00009765"/>
    </source>
</evidence>
<reference evidence="9 10" key="1">
    <citation type="journal article" date="2016" name="Int. J. Syst. Evol. Microbiol.">
        <title>Lysobacter erysipheiresistens sp. nov., an antagonist of powdery mildew, isolated from tobacco-cultivated soil.</title>
        <authorList>
            <person name="Xie B."/>
            <person name="Li T."/>
            <person name="Lin X."/>
            <person name="Wang C.J."/>
            <person name="Chen Y.J."/>
            <person name="Liu W.J."/>
            <person name="Zhao Z.W."/>
        </authorList>
    </citation>
    <scope>NUCLEOTIDE SEQUENCE [LARGE SCALE GENOMIC DNA]</scope>
    <source>
        <strain evidence="9 10">RS-LYSO-3</strain>
    </source>
</reference>
<evidence type="ECO:0000313" key="9">
    <source>
        <dbReference type="EMBL" id="MEG3183421.1"/>
    </source>
</evidence>
<proteinExistence type="inferred from homology"/>
<evidence type="ECO:0000256" key="4">
    <source>
        <dbReference type="ARBA" id="ARBA00022475"/>
    </source>
</evidence>
<dbReference type="SUPFAM" id="SSF144083">
    <property type="entry name" value="Magnesium transport protein CorA, transmembrane region"/>
    <property type="match status" value="1"/>
</dbReference>
<gene>
    <name evidence="9" type="ORF">SNE34_05300</name>
</gene>
<evidence type="ECO:0000256" key="5">
    <source>
        <dbReference type="ARBA" id="ARBA00022692"/>
    </source>
</evidence>
<keyword evidence="5 8" id="KW-0812">Transmembrane</keyword>
<comment type="subcellular location">
    <subcellularLocation>
        <location evidence="1">Cell membrane</location>
        <topology evidence="1">Multi-pass membrane protein</topology>
    </subcellularLocation>
</comment>
<dbReference type="PANTHER" id="PTHR46494:SF1">
    <property type="entry name" value="CORA FAMILY METAL ION TRANSPORTER (EUROFUNG)"/>
    <property type="match status" value="1"/>
</dbReference>
<evidence type="ECO:0000256" key="6">
    <source>
        <dbReference type="ARBA" id="ARBA00022989"/>
    </source>
</evidence>
<comment type="similarity">
    <text evidence="2">Belongs to the CorA metal ion transporter (MIT) (TC 1.A.35) family.</text>
</comment>
<evidence type="ECO:0000313" key="10">
    <source>
        <dbReference type="Proteomes" id="UP001355056"/>
    </source>
</evidence>
<keyword evidence="6 8" id="KW-1133">Transmembrane helix</keyword>
<evidence type="ECO:0000256" key="1">
    <source>
        <dbReference type="ARBA" id="ARBA00004651"/>
    </source>
</evidence>
<sequence length="341" mass="38045">MPNDPPASTGHYAILFDADGEDRRLALDELAGLQPDDSQLLWVDLRAPDSDMLDKVWQAFDLPARSRTAIAKDVTQPALGKNGEVFWVRVAALARDRQDDDAKARREARARPKGVVLAIIAGKRFVLTIHDEPVEHLDEQRNREDVDSHVGALSAESFTVALLDWQLSTYFDAVGDFELEIERLEVSILSDRQLDCLSQLRQLRKGASRLRRMLAQHRVVFDGMSRPDFRPTEGKDADRHFEKLDIHFERAMDVVENARELVVGSFELFSSQAALQTNKSMAILTFATVVLGMLAVLAGILGMNFDAAFFDTKTTGFMVAAGAMLLLGIIALAIGRARHWF</sequence>
<feature type="transmembrane region" description="Helical" evidence="8">
    <location>
        <begin position="281"/>
        <end position="303"/>
    </location>
</feature>
<dbReference type="PANTHER" id="PTHR46494">
    <property type="entry name" value="CORA FAMILY METAL ION TRANSPORTER (EUROFUNG)"/>
    <property type="match status" value="1"/>
</dbReference>
<dbReference type="Gene3D" id="1.20.58.340">
    <property type="entry name" value="Magnesium transport protein CorA, transmembrane region"/>
    <property type="match status" value="2"/>
</dbReference>
<dbReference type="InterPro" id="IPR045863">
    <property type="entry name" value="CorA_TM1_TM2"/>
</dbReference>
<dbReference type="Pfam" id="PF01544">
    <property type="entry name" value="CorA"/>
    <property type="match status" value="1"/>
</dbReference>
<keyword evidence="4" id="KW-1003">Cell membrane</keyword>
<accession>A0ABU7YWY0</accession>
<organism evidence="9 10">
    <name type="scientific">Novilysobacter erysipheiresistens</name>
    <dbReference type="NCBI Taxonomy" id="1749332"/>
    <lineage>
        <taxon>Bacteria</taxon>
        <taxon>Pseudomonadati</taxon>
        <taxon>Pseudomonadota</taxon>
        <taxon>Gammaproteobacteria</taxon>
        <taxon>Lysobacterales</taxon>
        <taxon>Lysobacteraceae</taxon>
        <taxon>Novilysobacter</taxon>
    </lineage>
</organism>
<evidence type="ECO:0000256" key="7">
    <source>
        <dbReference type="ARBA" id="ARBA00023136"/>
    </source>
</evidence>
<evidence type="ECO:0000256" key="3">
    <source>
        <dbReference type="ARBA" id="ARBA00022448"/>
    </source>
</evidence>
<keyword evidence="3" id="KW-0813">Transport</keyword>
<dbReference type="RefSeq" id="WP_332615367.1">
    <property type="nucleotide sequence ID" value="NZ_JAXGFP010000002.1"/>
</dbReference>